<dbReference type="PANTHER" id="PTHR43135">
    <property type="entry name" value="ALPHA-D-RIBOSE 1-METHYLPHOSPHONATE 5-TRIPHOSPHATE DIPHOSPHATASE"/>
    <property type="match status" value="1"/>
</dbReference>
<dbReference type="Gene3D" id="3.20.20.140">
    <property type="entry name" value="Metal-dependent hydrolases"/>
    <property type="match status" value="1"/>
</dbReference>
<reference evidence="1" key="1">
    <citation type="journal article" date="2020" name="Stud. Mycol.">
        <title>101 Dothideomycetes genomes: a test case for predicting lifestyles and emergence of pathogens.</title>
        <authorList>
            <person name="Haridas S."/>
            <person name="Albert R."/>
            <person name="Binder M."/>
            <person name="Bloem J."/>
            <person name="Labutti K."/>
            <person name="Salamov A."/>
            <person name="Andreopoulos B."/>
            <person name="Baker S."/>
            <person name="Barry K."/>
            <person name="Bills G."/>
            <person name="Bluhm B."/>
            <person name="Cannon C."/>
            <person name="Castanera R."/>
            <person name="Culley D."/>
            <person name="Daum C."/>
            <person name="Ezra D."/>
            <person name="Gonzalez J."/>
            <person name="Henrissat B."/>
            <person name="Kuo A."/>
            <person name="Liang C."/>
            <person name="Lipzen A."/>
            <person name="Lutzoni F."/>
            <person name="Magnuson J."/>
            <person name="Mondo S."/>
            <person name="Nolan M."/>
            <person name="Ohm R."/>
            <person name="Pangilinan J."/>
            <person name="Park H.-J."/>
            <person name="Ramirez L."/>
            <person name="Alfaro M."/>
            <person name="Sun H."/>
            <person name="Tritt A."/>
            <person name="Yoshinaga Y."/>
            <person name="Zwiers L.-H."/>
            <person name="Turgeon B."/>
            <person name="Goodwin S."/>
            <person name="Spatafora J."/>
            <person name="Crous P."/>
            <person name="Grigoriev I."/>
        </authorList>
    </citation>
    <scope>NUCLEOTIDE SEQUENCE</scope>
    <source>
        <strain evidence="1">CBS 627.86</strain>
    </source>
</reference>
<dbReference type="InterPro" id="IPR051781">
    <property type="entry name" value="Metallo-dep_Hydrolase"/>
</dbReference>
<accession>A0A6A5ZW62</accession>
<keyword evidence="2" id="KW-1185">Reference proteome</keyword>
<dbReference type="OrthoDB" id="194468at2759"/>
<dbReference type="PROSITE" id="PS01137">
    <property type="entry name" value="TATD_1"/>
    <property type="match status" value="1"/>
</dbReference>
<dbReference type="PANTHER" id="PTHR43135:SF3">
    <property type="entry name" value="ALPHA-D-RIBOSE 1-METHYLPHOSPHONATE 5-TRIPHOSPHATE DIPHOSPHATASE"/>
    <property type="match status" value="1"/>
</dbReference>
<sequence length="308" mass="33875">MKLRILLNTSSLAPSVSACFSHSQHARRDVSPLQRRILSPVGKTVITNISVFDGYEMTPSRTVIIEGEKNGSYDTRCQRHGTFHYLIPGLIDSHLHLNVPSHLEVLTSYGITTAFQMSCHNDTQCAMFKGHPDLCDSSLQAYQPSGQAVITQAVDYVFSNNSDYFKITVETNGPSPSSQAELVPAAHDIGQQTMSHCADMKSYLQTIESGSNGLQHIPQNGILNTSAIEQMLRQHQYTTPTMTVFEYDLSNTQAAARLGANGSFEYGRANVALLHSFGVPILAGTDAAGTITARWPILRARWILRRYG</sequence>
<name>A0A6A5ZW62_9PLEO</name>
<dbReference type="InterPro" id="IPR032466">
    <property type="entry name" value="Metal_Hydrolase"/>
</dbReference>
<evidence type="ECO:0000313" key="2">
    <source>
        <dbReference type="Proteomes" id="UP000799770"/>
    </source>
</evidence>
<dbReference type="EMBL" id="ML977310">
    <property type="protein sequence ID" value="KAF2123007.1"/>
    <property type="molecule type" value="Genomic_DNA"/>
</dbReference>
<dbReference type="InterPro" id="IPR018228">
    <property type="entry name" value="DNase_TatD-rel_CS"/>
</dbReference>
<dbReference type="AlphaFoldDB" id="A0A6A5ZW62"/>
<dbReference type="Proteomes" id="UP000799770">
    <property type="component" value="Unassembled WGS sequence"/>
</dbReference>
<protein>
    <recommendedName>
        <fullName evidence="3">Amidohydrolase-related domain-containing protein</fullName>
    </recommendedName>
</protein>
<dbReference type="PROSITE" id="PS51257">
    <property type="entry name" value="PROKAR_LIPOPROTEIN"/>
    <property type="match status" value="1"/>
</dbReference>
<evidence type="ECO:0008006" key="3">
    <source>
        <dbReference type="Google" id="ProtNLM"/>
    </source>
</evidence>
<organism evidence="1 2">
    <name type="scientific">Lophiotrema nucula</name>
    <dbReference type="NCBI Taxonomy" id="690887"/>
    <lineage>
        <taxon>Eukaryota</taxon>
        <taxon>Fungi</taxon>
        <taxon>Dikarya</taxon>
        <taxon>Ascomycota</taxon>
        <taxon>Pezizomycotina</taxon>
        <taxon>Dothideomycetes</taxon>
        <taxon>Pleosporomycetidae</taxon>
        <taxon>Pleosporales</taxon>
        <taxon>Lophiotremataceae</taxon>
        <taxon>Lophiotrema</taxon>
    </lineage>
</organism>
<evidence type="ECO:0000313" key="1">
    <source>
        <dbReference type="EMBL" id="KAF2123007.1"/>
    </source>
</evidence>
<dbReference type="SUPFAM" id="SSF51556">
    <property type="entry name" value="Metallo-dependent hydrolases"/>
    <property type="match status" value="1"/>
</dbReference>
<proteinExistence type="predicted"/>
<gene>
    <name evidence="1" type="ORF">BDV96DRAFT_639558</name>
</gene>